<protein>
    <recommendedName>
        <fullName evidence="4">Transcriptional regulator LacI/GalR-like sensor domain-containing protein</fullName>
    </recommendedName>
</protein>
<evidence type="ECO:0000256" key="2">
    <source>
        <dbReference type="ARBA" id="ARBA00023125"/>
    </source>
</evidence>
<reference evidence="5 6" key="1">
    <citation type="submission" date="2015-09" db="EMBL/GenBank/DDBJ databases">
        <title>Draft genome sequence of Kouleothrix aurantiaca JCM 19913.</title>
        <authorList>
            <person name="Hemp J."/>
        </authorList>
    </citation>
    <scope>NUCLEOTIDE SEQUENCE [LARGE SCALE GENOMIC DNA]</scope>
    <source>
        <strain evidence="5 6">COM-B</strain>
    </source>
</reference>
<dbReference type="PANTHER" id="PTHR30146">
    <property type="entry name" value="LACI-RELATED TRANSCRIPTIONAL REPRESSOR"/>
    <property type="match status" value="1"/>
</dbReference>
<gene>
    <name evidence="5" type="ORF">SE17_32270</name>
</gene>
<keyword evidence="6" id="KW-1185">Reference proteome</keyword>
<dbReference type="Proteomes" id="UP000050509">
    <property type="component" value="Unassembled WGS sequence"/>
</dbReference>
<dbReference type="AlphaFoldDB" id="A0A0P9D2B3"/>
<proteinExistence type="predicted"/>
<dbReference type="SUPFAM" id="SSF53822">
    <property type="entry name" value="Periplasmic binding protein-like I"/>
    <property type="match status" value="1"/>
</dbReference>
<keyword evidence="2" id="KW-0238">DNA-binding</keyword>
<keyword evidence="1" id="KW-0805">Transcription regulation</keyword>
<organism evidence="5 6">
    <name type="scientific">Kouleothrix aurantiaca</name>
    <dbReference type="NCBI Taxonomy" id="186479"/>
    <lineage>
        <taxon>Bacteria</taxon>
        <taxon>Bacillati</taxon>
        <taxon>Chloroflexota</taxon>
        <taxon>Chloroflexia</taxon>
        <taxon>Chloroflexales</taxon>
        <taxon>Roseiflexineae</taxon>
        <taxon>Roseiflexaceae</taxon>
        <taxon>Kouleothrix</taxon>
    </lineage>
</organism>
<feature type="non-terminal residue" evidence="5">
    <location>
        <position position="1"/>
    </location>
</feature>
<dbReference type="InterPro" id="IPR046335">
    <property type="entry name" value="LacI/GalR-like_sensor"/>
</dbReference>
<evidence type="ECO:0000256" key="1">
    <source>
        <dbReference type="ARBA" id="ARBA00023015"/>
    </source>
</evidence>
<evidence type="ECO:0000313" key="5">
    <source>
        <dbReference type="EMBL" id="KPV49499.1"/>
    </source>
</evidence>
<feature type="domain" description="Transcriptional regulator LacI/GalR-like sensor" evidence="4">
    <location>
        <begin position="65"/>
        <end position="224"/>
    </location>
</feature>
<dbReference type="Pfam" id="PF13377">
    <property type="entry name" value="Peripla_BP_3"/>
    <property type="match status" value="1"/>
</dbReference>
<comment type="caution">
    <text evidence="5">The sequence shown here is derived from an EMBL/GenBank/DDBJ whole genome shotgun (WGS) entry which is preliminary data.</text>
</comment>
<evidence type="ECO:0000259" key="4">
    <source>
        <dbReference type="Pfam" id="PF13377"/>
    </source>
</evidence>
<dbReference type="EMBL" id="LJCR01001930">
    <property type="protein sequence ID" value="KPV49499.1"/>
    <property type="molecule type" value="Genomic_DNA"/>
</dbReference>
<evidence type="ECO:0000256" key="3">
    <source>
        <dbReference type="ARBA" id="ARBA00023163"/>
    </source>
</evidence>
<accession>A0A0P9D2B3</accession>
<keyword evidence="3" id="KW-0804">Transcription</keyword>
<dbReference type="CDD" id="cd06267">
    <property type="entry name" value="PBP1_LacI_sugar_binding-like"/>
    <property type="match status" value="1"/>
</dbReference>
<dbReference type="Gene3D" id="3.40.50.2300">
    <property type="match status" value="2"/>
</dbReference>
<evidence type="ECO:0000313" key="6">
    <source>
        <dbReference type="Proteomes" id="UP000050509"/>
    </source>
</evidence>
<sequence length="229" mass="23753">ASACMRLLRSDVIDGAIVLETLDLQPFADVLGQQEAPMVAIGYAQSLALHAIHADDYRGTLGAMQHLLALGHRRIGVLGSVLRPFAVEERLRGVHAALAGHGLALEEGMLALGDFSIESGEQAGHALLTRSKRPSAIFALNDRMALGVMRAARELGISVPGELSIIGFDDIPMAAMALPPLTTVRQPGFALGGAAAQALFALLGGDAPPPAAVVPTELIVRGTTAPPQP</sequence>
<name>A0A0P9D2B3_9CHLR</name>
<dbReference type="GO" id="GO:0000976">
    <property type="term" value="F:transcription cis-regulatory region binding"/>
    <property type="evidence" value="ECO:0007669"/>
    <property type="project" value="TreeGrafter"/>
</dbReference>
<dbReference type="InterPro" id="IPR028082">
    <property type="entry name" value="Peripla_BP_I"/>
</dbReference>
<dbReference type="PANTHER" id="PTHR30146:SF109">
    <property type="entry name" value="HTH-TYPE TRANSCRIPTIONAL REGULATOR GALS"/>
    <property type="match status" value="1"/>
</dbReference>
<dbReference type="GO" id="GO:0003700">
    <property type="term" value="F:DNA-binding transcription factor activity"/>
    <property type="evidence" value="ECO:0007669"/>
    <property type="project" value="TreeGrafter"/>
</dbReference>